<reference evidence="5 6" key="1">
    <citation type="submission" date="2020-04" db="EMBL/GenBank/DDBJ databases">
        <authorList>
            <person name="Alioto T."/>
            <person name="Alioto T."/>
            <person name="Gomez Garrido J."/>
        </authorList>
    </citation>
    <scope>NUCLEOTIDE SEQUENCE [LARGE SCALE GENOMIC DNA]</scope>
</reference>
<evidence type="ECO:0000256" key="3">
    <source>
        <dbReference type="SAM" id="SignalP"/>
    </source>
</evidence>
<protein>
    <recommendedName>
        <fullName evidence="4">Nose resistant-to-fluoxetine protein N-terminal domain-containing protein</fullName>
    </recommendedName>
</protein>
<feature type="transmembrane region" description="Helical" evidence="2">
    <location>
        <begin position="393"/>
        <end position="416"/>
    </location>
</feature>
<dbReference type="PANTHER" id="PTHR11161:SF71">
    <property type="entry name" value="NOSE RESISTANT-TO-FLUOXETINE PROTEIN N-TERMINAL DOMAIN-CONTAINING PROTEIN"/>
    <property type="match status" value="1"/>
</dbReference>
<feature type="domain" description="Nose resistant-to-fluoxetine protein N-terminal" evidence="4">
    <location>
        <begin position="754"/>
        <end position="921"/>
    </location>
</feature>
<feature type="transmembrane region" description="Helical" evidence="2">
    <location>
        <begin position="708"/>
        <end position="730"/>
    </location>
</feature>
<dbReference type="EMBL" id="CADEPI010000003">
    <property type="protein sequence ID" value="CAB3360264.1"/>
    <property type="molecule type" value="Genomic_DNA"/>
</dbReference>
<dbReference type="InterPro" id="IPR052728">
    <property type="entry name" value="O2_lipid_transport_reg"/>
</dbReference>
<feature type="transmembrane region" description="Helical" evidence="2">
    <location>
        <begin position="497"/>
        <end position="520"/>
    </location>
</feature>
<feature type="transmembrane region" description="Helical" evidence="2">
    <location>
        <begin position="1038"/>
        <end position="1061"/>
    </location>
</feature>
<keyword evidence="2" id="KW-0472">Membrane</keyword>
<dbReference type="Proteomes" id="UP000494165">
    <property type="component" value="Unassembled WGS sequence"/>
</dbReference>
<evidence type="ECO:0000313" key="5">
    <source>
        <dbReference type="EMBL" id="CAB3360264.1"/>
    </source>
</evidence>
<dbReference type="GO" id="GO:0016747">
    <property type="term" value="F:acyltransferase activity, transferring groups other than amino-acyl groups"/>
    <property type="evidence" value="ECO:0007669"/>
    <property type="project" value="InterPro"/>
</dbReference>
<keyword evidence="6" id="KW-1185">Reference proteome</keyword>
<feature type="domain" description="Nose resistant-to-fluoxetine protein N-terminal" evidence="4">
    <location>
        <begin position="213"/>
        <end position="380"/>
    </location>
</feature>
<comment type="caution">
    <text evidence="5">The sequence shown here is derived from an EMBL/GenBank/DDBJ whole genome shotgun (WGS) entry which is preliminary data.</text>
</comment>
<feature type="transmembrane region" description="Helical" evidence="2">
    <location>
        <begin position="1073"/>
        <end position="1094"/>
    </location>
</feature>
<proteinExistence type="predicted"/>
<feature type="signal peptide" evidence="3">
    <location>
        <begin position="1"/>
        <end position="29"/>
    </location>
</feature>
<feature type="transmembrane region" description="Helical" evidence="2">
    <location>
        <begin position="1172"/>
        <end position="1193"/>
    </location>
</feature>
<feature type="transmembrane region" description="Helical" evidence="2">
    <location>
        <begin position="631"/>
        <end position="653"/>
    </location>
</feature>
<feature type="transmembrane region" description="Helical" evidence="2">
    <location>
        <begin position="1249"/>
        <end position="1271"/>
    </location>
</feature>
<evidence type="ECO:0000259" key="4">
    <source>
        <dbReference type="SMART" id="SM00703"/>
    </source>
</evidence>
<gene>
    <name evidence="5" type="ORF">CLODIP_2_CD08916</name>
</gene>
<feature type="transmembrane region" description="Helical" evidence="2">
    <location>
        <begin position="673"/>
        <end position="696"/>
    </location>
</feature>
<dbReference type="Pfam" id="PF20146">
    <property type="entry name" value="NRF"/>
    <property type="match status" value="2"/>
</dbReference>
<feature type="transmembrane region" description="Helical" evidence="2">
    <location>
        <begin position="1361"/>
        <end position="1379"/>
    </location>
</feature>
<feature type="compositionally biased region" description="Basic and acidic residues" evidence="1">
    <location>
        <begin position="1411"/>
        <end position="1442"/>
    </location>
</feature>
<feature type="transmembrane region" description="Helical" evidence="2">
    <location>
        <begin position="462"/>
        <end position="485"/>
    </location>
</feature>
<dbReference type="InterPro" id="IPR002656">
    <property type="entry name" value="Acyl_transf_3_dom"/>
</dbReference>
<feature type="transmembrane region" description="Helical" evidence="2">
    <location>
        <begin position="1220"/>
        <end position="1237"/>
    </location>
</feature>
<organism evidence="5 6">
    <name type="scientific">Cloeon dipterum</name>
    <dbReference type="NCBI Taxonomy" id="197152"/>
    <lineage>
        <taxon>Eukaryota</taxon>
        <taxon>Metazoa</taxon>
        <taxon>Ecdysozoa</taxon>
        <taxon>Arthropoda</taxon>
        <taxon>Hexapoda</taxon>
        <taxon>Insecta</taxon>
        <taxon>Pterygota</taxon>
        <taxon>Palaeoptera</taxon>
        <taxon>Ephemeroptera</taxon>
        <taxon>Pisciforma</taxon>
        <taxon>Baetidae</taxon>
        <taxon>Cloeon</taxon>
    </lineage>
</organism>
<feature type="transmembrane region" description="Helical" evidence="2">
    <location>
        <begin position="1144"/>
        <end position="1165"/>
    </location>
</feature>
<evidence type="ECO:0000256" key="2">
    <source>
        <dbReference type="SAM" id="Phobius"/>
    </source>
</evidence>
<evidence type="ECO:0000256" key="1">
    <source>
        <dbReference type="SAM" id="MobiDB-lite"/>
    </source>
</evidence>
<dbReference type="Pfam" id="PF01757">
    <property type="entry name" value="Acyl_transf_3"/>
    <property type="match status" value="2"/>
</dbReference>
<feature type="transmembrane region" description="Helical" evidence="2">
    <location>
        <begin position="1291"/>
        <end position="1308"/>
    </location>
</feature>
<accession>A0A8S1BMZ3</accession>
<name>A0A8S1BMZ3_9INSE</name>
<feature type="region of interest" description="Disordered" evidence="1">
    <location>
        <begin position="1400"/>
        <end position="1442"/>
    </location>
</feature>
<feature type="transmembrane region" description="Helical" evidence="2">
    <location>
        <begin position="604"/>
        <end position="624"/>
    </location>
</feature>
<sequence length="1442" mass="164117">MRRRRRHEMRMIMPVSFIVLLALLAVGKCYEDFEFPISEADQVRVPDNETAALGQKVPDGSTSRIYGLECYISNQAFPNEYLYMQSGWKGDYPVMQPGMPRRHFDKWNWRGMWLINEIEIDGEAYYQFWNHYYHKYLSYNPSSSKYVKGKSAGDSMDTVWTVGQQGNAYSIHHSNGYLHAMTWKSKKDNRFVGVLNYNPDKEIYNWRIICRNSSERLIEKDPAHSGPLLDSSSKLPPDSLLQGSFLFQFGNFDECLSVNGPVNSENKPRFTGKYCRVQLGFSTKDETDEKSKMIFAQMKLAYDKITKGYNYRDFNGFNNILVPQSGLIPNTTIPAQWAVCAPSSCNAEGVKQVADFNLKQFFSVLGLNIDTAVIENSCHYEDDGKQDLDTGSWAFIILILTLTVFMAYATICDYIWPEGQDLHVVVQSFSLRTNLRNLFTLPKTVVPGQLACLHGIRVVSTWWIILLHCYMINSFLPHINAVMAFDKYSHMWSMAPIYSGALGVDTFFFMSGLLTVYVVLLDQKKGRSFNVFKYILFRYLRITLPLAMVVFYLSTLHRRVGATPTWDLFIEPATQNCADYWWVTLLYFTNFFNTIETTCVSQGWYLMVDMQLAVLAPIVIFPLLKWPKIGLGLIGILTMGSMAVSFGLTYVYSLQWTMSIVIQNEATGNFFELIYGNPAARAVPYLCGMALAYVLANKITYKLPKWGVVLEWILNSAGCLAIIYTILIIYDRNFVYDNLDAAFYSALHRLGWASGLCWVVWACVNGYGVLDSSSKLPPDGLLQGSFLFQFGNFDECLSVNGPVNSDNKPRFTGKYCRAQLGFTIRDDADARSRLIFAQMKLAHDKITKGISYKDSNGFINALSPQSGLIPNVAIPAQWAVCAPSSCNADGVKQVADFNLGQFFSVLNLSIDTTVIENSCHYEDDGKQDLDTGSWAFIIVFLVLTIIMAYATVCDYFWPKGRDLHIAVQSFSLRTNLRNLFTLPKSVAPGQLACLHGIRVVSTWWIILLHCYMINSYLPHINAVMAFDKYLHEWSMAPIYSGALGVDTFFFLSGLLTVYVVLLDQKKGRSFNVIKYILFRYLRITLPLAMVVFYLSTLHRRMGATPMWDLFIETQTQRCSNYWWVSLLYFTNFYKPIESTCVGQAWYLMVDMQLAVLAPIVIYPLLKWPKIGLGLIGVLTLGSMAVSFGLTMVYNLPWTLSYTVVQESTGNFYDLIYNNPGARAVPYLCGMALAYVLANKITFKLPKWGVVLEWILNSAGCLAIIYTILIIYDRNFVYDNLDAAFYSALHRLGWSVGLSWVVWACVNGYGGPVNSILSWKYFLPLSKLSFCAYLVHMDLMYYHVALIRTNTYFSNFEIVFEFLGNLIMMIPLTFWLYLAVDAPCQSIIRAAFGKPNRFVAPVEKGDQNNNNQEEKDEKVKENNHEAEPVEEKKAEELEEIKSS</sequence>
<keyword evidence="3" id="KW-0732">Signal</keyword>
<evidence type="ECO:0000313" key="6">
    <source>
        <dbReference type="Proteomes" id="UP000494165"/>
    </source>
</evidence>
<feature type="transmembrane region" description="Helical" evidence="2">
    <location>
        <begin position="532"/>
        <end position="553"/>
    </location>
</feature>
<feature type="chain" id="PRO_5035741933" description="Nose resistant-to-fluoxetine protein N-terminal domain-containing protein" evidence="3">
    <location>
        <begin position="30"/>
        <end position="1442"/>
    </location>
</feature>
<dbReference type="OrthoDB" id="118951at2759"/>
<keyword evidence="2" id="KW-0812">Transmembrane</keyword>
<dbReference type="SMART" id="SM00703">
    <property type="entry name" value="NRF"/>
    <property type="match status" value="2"/>
</dbReference>
<feature type="transmembrane region" description="Helical" evidence="2">
    <location>
        <begin position="934"/>
        <end position="957"/>
    </location>
</feature>
<dbReference type="InterPro" id="IPR006621">
    <property type="entry name" value="Nose-resist-to-fluoxetine_N"/>
</dbReference>
<dbReference type="PANTHER" id="PTHR11161">
    <property type="entry name" value="O-ACYLTRANSFERASE"/>
    <property type="match status" value="1"/>
</dbReference>
<feature type="transmembrane region" description="Helical" evidence="2">
    <location>
        <begin position="1320"/>
        <end position="1341"/>
    </location>
</feature>
<keyword evidence="2" id="KW-1133">Transmembrane helix</keyword>